<dbReference type="AlphaFoldDB" id="A0A0U5F8M7"/>
<name>A0A0U5F8M7_XANCI</name>
<organism evidence="1 2">
    <name type="scientific">Xanthomonas citri pv. citri</name>
    <dbReference type="NCBI Taxonomy" id="611301"/>
    <lineage>
        <taxon>Bacteria</taxon>
        <taxon>Pseudomonadati</taxon>
        <taxon>Pseudomonadota</taxon>
        <taxon>Gammaproteobacteria</taxon>
        <taxon>Lysobacterales</taxon>
        <taxon>Lysobacteraceae</taxon>
        <taxon>Xanthomonas</taxon>
    </lineage>
</organism>
<gene>
    <name evidence="1" type="ORF">XAC3562_110191</name>
</gene>
<dbReference type="EMBL" id="CCXZ01000013">
    <property type="protein sequence ID" value="CEG14504.1"/>
    <property type="molecule type" value="Genomic_DNA"/>
</dbReference>
<sequence length="91" mass="9923">MERIGNDGCCQRPHPPFGHLLPQAGEGRKPVCLAAPEPADPHTHFDQSRIPALEPYRTVWYVRHVLPPPNHGCIAVAAGPSRPGFAWETAA</sequence>
<accession>A0A0U5F8M7</accession>
<proteinExistence type="predicted"/>
<reference evidence="1 2" key="1">
    <citation type="submission" date="2014-09" db="EMBL/GenBank/DDBJ databases">
        <authorList>
            <person name="Regsiter A."/>
        </authorList>
    </citation>
    <scope>NUCLEOTIDE SEQUENCE [LARGE SCALE GENOMIC DNA]</scope>
</reference>
<keyword evidence="2" id="KW-1185">Reference proteome</keyword>
<protein>
    <submittedName>
        <fullName evidence="1">Uncharacterized protein</fullName>
    </submittedName>
</protein>
<comment type="caution">
    <text evidence="1">The sequence shown here is derived from an EMBL/GenBank/DDBJ whole genome shotgun (WGS) entry which is preliminary data.</text>
</comment>
<dbReference type="Proteomes" id="UP000052230">
    <property type="component" value="Unassembled WGS sequence"/>
</dbReference>
<evidence type="ECO:0000313" key="1">
    <source>
        <dbReference type="EMBL" id="CEG14504.1"/>
    </source>
</evidence>
<evidence type="ECO:0000313" key="2">
    <source>
        <dbReference type="Proteomes" id="UP000052230"/>
    </source>
</evidence>